<dbReference type="EMBL" id="JBBPBN010000020">
    <property type="protein sequence ID" value="KAK9017484.1"/>
    <property type="molecule type" value="Genomic_DNA"/>
</dbReference>
<evidence type="ECO:0000256" key="1">
    <source>
        <dbReference type="SAM" id="MobiDB-lite"/>
    </source>
</evidence>
<gene>
    <name evidence="2" type="ORF">V6N11_079963</name>
</gene>
<sequence length="108" mass="12193">MGKKREKTREMEQQLRADRAAMKAREIERLMLMTDKDEMLAVKNTMDKLVADFLEADDNKNFDAQKAMENEIVALMSRDGGRDDDDSGGSDGSVNGENIGYLENDDND</sequence>
<proteinExistence type="predicted"/>
<organism evidence="2 3">
    <name type="scientific">Hibiscus sabdariffa</name>
    <name type="common">roselle</name>
    <dbReference type="NCBI Taxonomy" id="183260"/>
    <lineage>
        <taxon>Eukaryota</taxon>
        <taxon>Viridiplantae</taxon>
        <taxon>Streptophyta</taxon>
        <taxon>Embryophyta</taxon>
        <taxon>Tracheophyta</taxon>
        <taxon>Spermatophyta</taxon>
        <taxon>Magnoliopsida</taxon>
        <taxon>eudicotyledons</taxon>
        <taxon>Gunneridae</taxon>
        <taxon>Pentapetalae</taxon>
        <taxon>rosids</taxon>
        <taxon>malvids</taxon>
        <taxon>Malvales</taxon>
        <taxon>Malvaceae</taxon>
        <taxon>Malvoideae</taxon>
        <taxon>Hibiscus</taxon>
    </lineage>
</organism>
<name>A0ABR2RXP2_9ROSI</name>
<reference evidence="2 3" key="1">
    <citation type="journal article" date="2024" name="G3 (Bethesda)">
        <title>Genome assembly of Hibiscus sabdariffa L. provides insights into metabolisms of medicinal natural products.</title>
        <authorList>
            <person name="Kim T."/>
        </authorList>
    </citation>
    <scope>NUCLEOTIDE SEQUENCE [LARGE SCALE GENOMIC DNA]</scope>
    <source>
        <strain evidence="2">TK-2024</strain>
        <tissue evidence="2">Old leaves</tissue>
    </source>
</reference>
<keyword evidence="3" id="KW-1185">Reference proteome</keyword>
<evidence type="ECO:0000313" key="3">
    <source>
        <dbReference type="Proteomes" id="UP001396334"/>
    </source>
</evidence>
<protein>
    <submittedName>
        <fullName evidence="2">Uncharacterized protein</fullName>
    </submittedName>
</protein>
<evidence type="ECO:0000313" key="2">
    <source>
        <dbReference type="EMBL" id="KAK9017484.1"/>
    </source>
</evidence>
<feature type="region of interest" description="Disordered" evidence="1">
    <location>
        <begin position="75"/>
        <end position="108"/>
    </location>
</feature>
<accession>A0ABR2RXP2</accession>
<comment type="caution">
    <text evidence="2">The sequence shown here is derived from an EMBL/GenBank/DDBJ whole genome shotgun (WGS) entry which is preliminary data.</text>
</comment>
<dbReference type="Proteomes" id="UP001396334">
    <property type="component" value="Unassembled WGS sequence"/>
</dbReference>